<evidence type="ECO:0000313" key="2">
    <source>
        <dbReference type="Proteomes" id="UP000660729"/>
    </source>
</evidence>
<name>A0A8H6VFP8_9PEZI</name>
<evidence type="ECO:0000313" key="1">
    <source>
        <dbReference type="EMBL" id="KAF7185255.1"/>
    </source>
</evidence>
<protein>
    <submittedName>
        <fullName evidence="1">Uncharacterized protein</fullName>
    </submittedName>
</protein>
<gene>
    <name evidence="1" type="ORF">HII31_13530</name>
</gene>
<dbReference type="Gene3D" id="1.10.10.10">
    <property type="entry name" value="Winged helix-like DNA-binding domain superfamily/Winged helix DNA-binding domain"/>
    <property type="match status" value="1"/>
</dbReference>
<dbReference type="Proteomes" id="UP000660729">
    <property type="component" value="Unassembled WGS sequence"/>
</dbReference>
<dbReference type="EMBL" id="JABCIY010000342">
    <property type="protein sequence ID" value="KAF7185255.1"/>
    <property type="molecule type" value="Genomic_DNA"/>
</dbReference>
<comment type="caution">
    <text evidence="1">The sequence shown here is derived from an EMBL/GenBank/DDBJ whole genome shotgun (WGS) entry which is preliminary data.</text>
</comment>
<reference evidence="1" key="1">
    <citation type="submission" date="2020-04" db="EMBL/GenBank/DDBJ databases">
        <title>Draft genome resource of the tomato pathogen Pseudocercospora fuligena.</title>
        <authorList>
            <person name="Zaccaron A."/>
        </authorList>
    </citation>
    <scope>NUCLEOTIDE SEQUENCE</scope>
    <source>
        <strain evidence="1">PF001</strain>
    </source>
</reference>
<dbReference type="AlphaFoldDB" id="A0A8H6VFP8"/>
<organism evidence="1 2">
    <name type="scientific">Pseudocercospora fuligena</name>
    <dbReference type="NCBI Taxonomy" id="685502"/>
    <lineage>
        <taxon>Eukaryota</taxon>
        <taxon>Fungi</taxon>
        <taxon>Dikarya</taxon>
        <taxon>Ascomycota</taxon>
        <taxon>Pezizomycotina</taxon>
        <taxon>Dothideomycetes</taxon>
        <taxon>Dothideomycetidae</taxon>
        <taxon>Mycosphaerellales</taxon>
        <taxon>Mycosphaerellaceae</taxon>
        <taxon>Pseudocercospora</taxon>
    </lineage>
</organism>
<sequence>MSRVIRAKGCSAKDLDLHSKEALRWPTFKFEPLQKVSVPIAIFRSSNPLGLCLAIKEWLFQTLDSRLYGYPDMLRMENQELDKLQLKTESKLLLLEGAASLDSNGGSGRKDSGAGISQSAAGAQIGIMGVFMPGDSKVRWYYSAVPYKYLLLHLSSQHLLSLSKILEPGSKHHTRLYTFLQTSFTKAIHIPEAPDYLNAISITDYAPEIQNPDTALDRLLAMDSIQSGKEYLDLSTDRYLLDLEPAEREIAAVVGLRCAEYLLVKRTFFKEFFIECHRSSETKRGGKVRTDHAHHQWLEEVYGWKSTKSRRLIAAWKELGILDEEKFKGWIQDGGLFEEA</sequence>
<keyword evidence="2" id="KW-1185">Reference proteome</keyword>
<dbReference type="InterPro" id="IPR036388">
    <property type="entry name" value="WH-like_DNA-bd_sf"/>
</dbReference>
<dbReference type="OrthoDB" id="3642124at2759"/>
<proteinExistence type="predicted"/>
<accession>A0A8H6VFP8</accession>